<feature type="domain" description="Retrovirus-related Pol polyprotein from transposon TNT 1-94-like beta-barrel" evidence="1">
    <location>
        <begin position="33"/>
        <end position="112"/>
    </location>
</feature>
<comment type="caution">
    <text evidence="2">The sequence shown here is derived from an EMBL/GenBank/DDBJ whole genome shotgun (WGS) entry which is preliminary data.</text>
</comment>
<evidence type="ECO:0000313" key="3">
    <source>
        <dbReference type="Proteomes" id="UP000824469"/>
    </source>
</evidence>
<dbReference type="Pfam" id="PF22936">
    <property type="entry name" value="Pol_BBD"/>
    <property type="match status" value="1"/>
</dbReference>
<organism evidence="2 3">
    <name type="scientific">Taxus chinensis</name>
    <name type="common">Chinese yew</name>
    <name type="synonym">Taxus wallichiana var. chinensis</name>
    <dbReference type="NCBI Taxonomy" id="29808"/>
    <lineage>
        <taxon>Eukaryota</taxon>
        <taxon>Viridiplantae</taxon>
        <taxon>Streptophyta</taxon>
        <taxon>Embryophyta</taxon>
        <taxon>Tracheophyta</taxon>
        <taxon>Spermatophyta</taxon>
        <taxon>Pinopsida</taxon>
        <taxon>Pinidae</taxon>
        <taxon>Conifers II</taxon>
        <taxon>Cupressales</taxon>
        <taxon>Taxaceae</taxon>
        <taxon>Taxus</taxon>
    </lineage>
</organism>
<dbReference type="Proteomes" id="UP000824469">
    <property type="component" value="Unassembled WGS sequence"/>
</dbReference>
<name>A0AA38LQ68_TAXCH</name>
<dbReference type="OMA" id="HEEWLID"/>
<dbReference type="EMBL" id="JAHRHJ020000001">
    <property type="protein sequence ID" value="KAH9332121.1"/>
    <property type="molecule type" value="Genomic_DNA"/>
</dbReference>
<gene>
    <name evidence="2" type="ORF">KI387_043702</name>
</gene>
<evidence type="ECO:0000313" key="2">
    <source>
        <dbReference type="EMBL" id="KAH9332121.1"/>
    </source>
</evidence>
<evidence type="ECO:0000259" key="1">
    <source>
        <dbReference type="Pfam" id="PF22936"/>
    </source>
</evidence>
<proteinExistence type="predicted"/>
<dbReference type="AlphaFoldDB" id="A0AA38LQ68"/>
<reference evidence="2 3" key="1">
    <citation type="journal article" date="2021" name="Nat. Plants">
        <title>The Taxus genome provides insights into paclitaxel biosynthesis.</title>
        <authorList>
            <person name="Xiong X."/>
            <person name="Gou J."/>
            <person name="Liao Q."/>
            <person name="Li Y."/>
            <person name="Zhou Q."/>
            <person name="Bi G."/>
            <person name="Li C."/>
            <person name="Du R."/>
            <person name="Wang X."/>
            <person name="Sun T."/>
            <person name="Guo L."/>
            <person name="Liang H."/>
            <person name="Lu P."/>
            <person name="Wu Y."/>
            <person name="Zhang Z."/>
            <person name="Ro D.K."/>
            <person name="Shang Y."/>
            <person name="Huang S."/>
            <person name="Yan J."/>
        </authorList>
    </citation>
    <scope>NUCLEOTIDE SEQUENCE [LARGE SCALE GENOMIC DNA]</scope>
    <source>
        <strain evidence="2">Ta-2019</strain>
    </source>
</reference>
<keyword evidence="3" id="KW-1185">Reference proteome</keyword>
<sequence>MKKKKHDSDSEFEKEDRDAFIATLATHAGDNAWLIDSDASFHMTPNKNWFSKYENYDDGKVYLGDNSFLEIVGHGSIQVKFSDGRIRRFDGVLHIPGLAKKLLSISKLIYAGVHVQFSEASVKMMRGVMVIARGIRLGTLYKLDACTVECNSTSNKTKPVTISLKKERVSSSVDGHGFWVPKGDLSTE</sequence>
<dbReference type="InterPro" id="IPR054722">
    <property type="entry name" value="PolX-like_BBD"/>
</dbReference>
<protein>
    <recommendedName>
        <fullName evidence="1">Retrovirus-related Pol polyprotein from transposon TNT 1-94-like beta-barrel domain-containing protein</fullName>
    </recommendedName>
</protein>
<accession>A0AA38LQ68</accession>